<dbReference type="Pfam" id="PF01609">
    <property type="entry name" value="DDE_Tnp_1"/>
    <property type="match status" value="1"/>
</dbReference>
<keyword evidence="3" id="KW-1185">Reference proteome</keyword>
<dbReference type="InterPro" id="IPR002559">
    <property type="entry name" value="Transposase_11"/>
</dbReference>
<name>A0ABS1HCZ9_9BACL</name>
<gene>
    <name evidence="2" type="ORF">JFL43_20750</name>
</gene>
<dbReference type="Proteomes" id="UP000618943">
    <property type="component" value="Unassembled WGS sequence"/>
</dbReference>
<protein>
    <submittedName>
        <fullName evidence="2">Transposase</fullName>
    </submittedName>
</protein>
<organism evidence="2 3">
    <name type="scientific">Viridibacillus soli</name>
    <dbReference type="NCBI Taxonomy" id="2798301"/>
    <lineage>
        <taxon>Bacteria</taxon>
        <taxon>Bacillati</taxon>
        <taxon>Bacillota</taxon>
        <taxon>Bacilli</taxon>
        <taxon>Bacillales</taxon>
        <taxon>Caryophanaceae</taxon>
        <taxon>Viridibacillus</taxon>
    </lineage>
</organism>
<evidence type="ECO:0000259" key="1">
    <source>
        <dbReference type="Pfam" id="PF01609"/>
    </source>
</evidence>
<evidence type="ECO:0000313" key="2">
    <source>
        <dbReference type="EMBL" id="MBK3497211.1"/>
    </source>
</evidence>
<feature type="domain" description="Transposase IS4-like" evidence="1">
    <location>
        <begin position="3"/>
        <end position="69"/>
    </location>
</feature>
<dbReference type="EMBL" id="JAEOAH010000054">
    <property type="protein sequence ID" value="MBK3497211.1"/>
    <property type="molecule type" value="Genomic_DNA"/>
</dbReference>
<comment type="caution">
    <text evidence="2">The sequence shown here is derived from an EMBL/GenBank/DDBJ whole genome shotgun (WGS) entry which is preliminary data.</text>
</comment>
<accession>A0ABS1HCZ9</accession>
<proteinExistence type="predicted"/>
<sequence length="86" mass="9807">MFWYGLKGHRAVSTKSQYIVARLMTSGNISDSKVAIPLLRKVRQLIDDQFTKGIFDVGYDYEPIYNASKLVVDRINAQLNELKQVA</sequence>
<evidence type="ECO:0000313" key="3">
    <source>
        <dbReference type="Proteomes" id="UP000618943"/>
    </source>
</evidence>
<reference evidence="2 3" key="1">
    <citation type="submission" date="2020-12" db="EMBL/GenBank/DDBJ databases">
        <title>YIM B01967 draft genome.</title>
        <authorList>
            <person name="Yan X."/>
        </authorList>
    </citation>
    <scope>NUCLEOTIDE SEQUENCE [LARGE SCALE GENOMIC DNA]</scope>
    <source>
        <strain evidence="2 3">YIM B01967</strain>
    </source>
</reference>